<dbReference type="AlphaFoldDB" id="A0A3B4CZE8"/>
<dbReference type="OrthoDB" id="448649at2759"/>
<dbReference type="Gene3D" id="1.25.10.10">
    <property type="entry name" value="Leucine-rich Repeat Variant"/>
    <property type="match status" value="1"/>
</dbReference>
<comment type="similarity">
    <text evidence="2">Belongs to the SIL1 family.</text>
</comment>
<feature type="domain" description="Nucleotide exchange factor Fes1" evidence="12">
    <location>
        <begin position="139"/>
        <end position="211"/>
    </location>
</feature>
<evidence type="ECO:0000313" key="13">
    <source>
        <dbReference type="Ensembl" id="ENSPNAP00000016688.2"/>
    </source>
</evidence>
<dbReference type="FunFam" id="1.25.10.10:FF:000148">
    <property type="entry name" value="SIL1 nucleotide exchange factor"/>
    <property type="match status" value="1"/>
</dbReference>
<dbReference type="Ensembl" id="ENSPNAT00000025221.2">
    <property type="protein sequence ID" value="ENSPNAP00000016688.2"/>
    <property type="gene ID" value="ENSPNAG00000022850.2"/>
</dbReference>
<evidence type="ECO:0000256" key="1">
    <source>
        <dbReference type="ARBA" id="ARBA00004319"/>
    </source>
</evidence>
<evidence type="ECO:0000256" key="11">
    <source>
        <dbReference type="SAM" id="SignalP"/>
    </source>
</evidence>
<dbReference type="Pfam" id="PF08609">
    <property type="entry name" value="Fes1"/>
    <property type="match status" value="1"/>
</dbReference>
<dbReference type="GeneID" id="108436729"/>
<dbReference type="InterPro" id="IPR050693">
    <property type="entry name" value="Hsp70_NEF-Inhibitors"/>
</dbReference>
<dbReference type="GO" id="GO:0000774">
    <property type="term" value="F:adenyl-nucleotide exchange factor activity"/>
    <property type="evidence" value="ECO:0007669"/>
    <property type="project" value="TreeGrafter"/>
</dbReference>
<dbReference type="GeneTree" id="ENSGT00940000153909"/>
<keyword evidence="4" id="KW-0813">Transport</keyword>
<evidence type="ECO:0000256" key="6">
    <source>
        <dbReference type="ARBA" id="ARBA00022824"/>
    </source>
</evidence>
<keyword evidence="8" id="KW-0811">Translocation</keyword>
<protein>
    <recommendedName>
        <fullName evidence="3">Nucleotide exchange factor SIL1</fullName>
    </recommendedName>
</protein>
<keyword evidence="5 11" id="KW-0732">Signal</keyword>
<reference evidence="13" key="2">
    <citation type="submission" date="2025-08" db="UniProtKB">
        <authorList>
            <consortium name="Ensembl"/>
        </authorList>
    </citation>
    <scope>IDENTIFICATION</scope>
</reference>
<evidence type="ECO:0000256" key="8">
    <source>
        <dbReference type="ARBA" id="ARBA00023010"/>
    </source>
</evidence>
<keyword evidence="14" id="KW-1185">Reference proteome</keyword>
<dbReference type="InterPro" id="IPR013918">
    <property type="entry name" value="Nucleotide_exch_fac_Fes1"/>
</dbReference>
<dbReference type="InterPro" id="IPR011989">
    <property type="entry name" value="ARM-like"/>
</dbReference>
<feature type="signal peptide" evidence="11">
    <location>
        <begin position="1"/>
        <end position="21"/>
    </location>
</feature>
<proteinExistence type="inferred from homology"/>
<accession>A0A3B4CZE8</accession>
<comment type="subcellular location">
    <subcellularLocation>
        <location evidence="1">Endoplasmic reticulum lumen</location>
    </subcellularLocation>
</comment>
<dbReference type="STRING" id="42514.ENSPNAP00000016688"/>
<dbReference type="PANTHER" id="PTHR19316">
    <property type="entry name" value="PROTEIN FOLDING REGULATOR"/>
    <property type="match status" value="1"/>
</dbReference>
<dbReference type="InterPro" id="IPR016024">
    <property type="entry name" value="ARM-type_fold"/>
</dbReference>
<comment type="function">
    <text evidence="10">Required for protein translocation and folding in the endoplasmic reticulum (ER). Functions as a nucleotide exchange factor for the ER lumenal chaperone HSPA5.</text>
</comment>
<keyword evidence="7" id="KW-0653">Protein transport</keyword>
<dbReference type="GO" id="GO:0015031">
    <property type="term" value="P:protein transport"/>
    <property type="evidence" value="ECO:0007669"/>
    <property type="project" value="UniProtKB-KW"/>
</dbReference>
<evidence type="ECO:0000313" key="14">
    <source>
        <dbReference type="Proteomes" id="UP001501920"/>
    </source>
</evidence>
<dbReference type="OMA" id="FQPTHEW"/>
<dbReference type="Proteomes" id="UP001501920">
    <property type="component" value="Chromosome 8"/>
</dbReference>
<evidence type="ECO:0000256" key="10">
    <source>
        <dbReference type="ARBA" id="ARBA00037748"/>
    </source>
</evidence>
<keyword evidence="9" id="KW-0325">Glycoprotein</keyword>
<evidence type="ECO:0000259" key="12">
    <source>
        <dbReference type="Pfam" id="PF08609"/>
    </source>
</evidence>
<dbReference type="InterPro" id="IPR000225">
    <property type="entry name" value="Armadillo"/>
</dbReference>
<evidence type="ECO:0000256" key="2">
    <source>
        <dbReference type="ARBA" id="ARBA00010588"/>
    </source>
</evidence>
<feature type="chain" id="PRO_5043926913" description="Nucleotide exchange factor SIL1" evidence="11">
    <location>
        <begin position="22"/>
        <end position="462"/>
    </location>
</feature>
<dbReference type="SMART" id="SM00185">
    <property type="entry name" value="ARM"/>
    <property type="match status" value="2"/>
</dbReference>
<dbReference type="GO" id="GO:0048741">
    <property type="term" value="P:skeletal muscle fiber development"/>
    <property type="evidence" value="ECO:0007669"/>
    <property type="project" value="Ensembl"/>
</dbReference>
<evidence type="ECO:0000256" key="9">
    <source>
        <dbReference type="ARBA" id="ARBA00023180"/>
    </source>
</evidence>
<evidence type="ECO:0000256" key="5">
    <source>
        <dbReference type="ARBA" id="ARBA00022729"/>
    </source>
</evidence>
<evidence type="ECO:0000256" key="3">
    <source>
        <dbReference type="ARBA" id="ARBA00015352"/>
    </source>
</evidence>
<gene>
    <name evidence="13" type="primary">SIL1</name>
</gene>
<sequence length="462" mass="52283">MQKRNGVFVLIWYLCVHLVCAHTEKFSTAIIIKEDWDDFGEEEKTHDTHEAQDPEDLEVFHPTNEWQTLKPGQTVPAGSHVRLNLQTGQREAKLGGEKGFKYNERDGQRQEMMNKQAAFFSTQKIKEALKKFKGDYNPSKKDEESVRSQFRSVDDLKRDMEALDFLMETDIQIMRKLLSQFNSTGSTVDQRVTALLDLEYLVHQVDNAQNLVSMGGMKLITDSLNNTDVRLQENAAFVLGSAISSNPSVQVEALESGALQKLLNLLATPHPVSVKKKALFALACLLHHFPFAQSQFVKLGGLQVLGELFQVQGADALRVRIVTLLYDMITEKELISQTGKDAVPDSSHQDYLQYTEYSLLPMLVEQGWCTFVPELLVSPEHDRREKALHALLAMMPHCQARYQQNPSLATSLSILQKEYQKLALTEETLGEEDGYFGEILALLDSMVQKMYCEHNVSNCVPL</sequence>
<dbReference type="RefSeq" id="XP_017568884.1">
    <property type="nucleotide sequence ID" value="XM_017713395.2"/>
</dbReference>
<dbReference type="PANTHER" id="PTHR19316:SF35">
    <property type="entry name" value="NUCLEOTIDE EXCHANGE FACTOR SIL1"/>
    <property type="match status" value="1"/>
</dbReference>
<evidence type="ECO:0000256" key="4">
    <source>
        <dbReference type="ARBA" id="ARBA00022448"/>
    </source>
</evidence>
<name>A0A3B4CZE8_PYGNA</name>
<dbReference type="SUPFAM" id="SSF48371">
    <property type="entry name" value="ARM repeat"/>
    <property type="match status" value="1"/>
</dbReference>
<dbReference type="CTD" id="64374"/>
<keyword evidence="6" id="KW-0256">Endoplasmic reticulum</keyword>
<reference evidence="13 14" key="1">
    <citation type="submission" date="2020-10" db="EMBL/GenBank/DDBJ databases">
        <title>Pygocentrus nattereri (red-bellied piranha) genome, fPygNat1, primary haplotype.</title>
        <authorList>
            <person name="Myers G."/>
            <person name="Meyer A."/>
            <person name="Karagic N."/>
            <person name="Pippel M."/>
            <person name="Winkler S."/>
            <person name="Tracey A."/>
            <person name="Wood J."/>
            <person name="Formenti G."/>
            <person name="Howe K."/>
            <person name="Fedrigo O."/>
            <person name="Jarvis E.D."/>
        </authorList>
    </citation>
    <scope>NUCLEOTIDE SEQUENCE [LARGE SCALE GENOMIC DNA]</scope>
</reference>
<dbReference type="GO" id="GO:0001654">
    <property type="term" value="P:eye development"/>
    <property type="evidence" value="ECO:0007669"/>
    <property type="project" value="Ensembl"/>
</dbReference>
<evidence type="ECO:0000256" key="7">
    <source>
        <dbReference type="ARBA" id="ARBA00022927"/>
    </source>
</evidence>
<reference evidence="13" key="3">
    <citation type="submission" date="2025-09" db="UniProtKB">
        <authorList>
            <consortium name="Ensembl"/>
        </authorList>
    </citation>
    <scope>IDENTIFICATION</scope>
</reference>
<organism evidence="13 14">
    <name type="scientific">Pygocentrus nattereri</name>
    <name type="common">Red-bellied piranha</name>
    <dbReference type="NCBI Taxonomy" id="42514"/>
    <lineage>
        <taxon>Eukaryota</taxon>
        <taxon>Metazoa</taxon>
        <taxon>Chordata</taxon>
        <taxon>Craniata</taxon>
        <taxon>Vertebrata</taxon>
        <taxon>Euteleostomi</taxon>
        <taxon>Actinopterygii</taxon>
        <taxon>Neopterygii</taxon>
        <taxon>Teleostei</taxon>
        <taxon>Ostariophysi</taxon>
        <taxon>Characiformes</taxon>
        <taxon>Characoidei</taxon>
        <taxon>Pygocentrus</taxon>
    </lineage>
</organism>
<dbReference type="GO" id="GO:0005788">
    <property type="term" value="C:endoplasmic reticulum lumen"/>
    <property type="evidence" value="ECO:0007669"/>
    <property type="project" value="UniProtKB-SubCell"/>
</dbReference>